<protein>
    <recommendedName>
        <fullName evidence="3">Zinc-ribbon domain-containing protein</fullName>
    </recommendedName>
</protein>
<dbReference type="Proteomes" id="UP000566995">
    <property type="component" value="Unassembled WGS sequence"/>
</dbReference>
<evidence type="ECO:0000313" key="1">
    <source>
        <dbReference type="EMBL" id="MBB4864036.1"/>
    </source>
</evidence>
<organism evidence="1 2">
    <name type="scientific">Pseudomonas nitroreducens</name>
    <dbReference type="NCBI Taxonomy" id="46680"/>
    <lineage>
        <taxon>Bacteria</taxon>
        <taxon>Pseudomonadati</taxon>
        <taxon>Pseudomonadota</taxon>
        <taxon>Gammaproteobacteria</taxon>
        <taxon>Pseudomonadales</taxon>
        <taxon>Pseudomonadaceae</taxon>
        <taxon>Pseudomonas</taxon>
    </lineage>
</organism>
<accession>A0A7W7P115</accession>
<evidence type="ECO:0008006" key="3">
    <source>
        <dbReference type="Google" id="ProtNLM"/>
    </source>
</evidence>
<sequence length="360" mass="40947">MPRHPSTEAAPLPESSLSITEQGEDSRYAHLLAETQRARMERLGPWKGFEATYLFRCGKGHEIRRYLKPFTTQTKMAGCRPCKDQQLIQQMRSLAKKAGVTLLSRQWLGEKMNHQFHCAQGHAWAQSGRSALSYISCAICTNGRRKQSETQLLPDGLKRLQQAAKRHGGECLSPTYQGAAAKYAFRCAQGHEWQVRGASVLNANRWCPRCKHWPIDRDEWQADGLARLQEAAANHRGICLAEAYTGANAYYRFRCTLGHEWNAKASHILAGTWCKRCMTLSQRLTIEDAHAMAAERGGQCLSTQYINVKQKLHWICHRGHSWHSAFANIRTGRWCPTCGRMNRLSSSKSKVRQRYEAYGR</sequence>
<dbReference type="EMBL" id="JACHLI010000009">
    <property type="protein sequence ID" value="MBB4864036.1"/>
    <property type="molecule type" value="Genomic_DNA"/>
</dbReference>
<dbReference type="AlphaFoldDB" id="A0A7W7P115"/>
<dbReference type="RefSeq" id="WP_184589936.1">
    <property type="nucleotide sequence ID" value="NZ_JACHLI010000009.1"/>
</dbReference>
<evidence type="ECO:0000313" key="2">
    <source>
        <dbReference type="Proteomes" id="UP000566995"/>
    </source>
</evidence>
<gene>
    <name evidence="1" type="ORF">HNP46_002896</name>
</gene>
<name>A0A7W7P115_PSENT</name>
<proteinExistence type="predicted"/>
<comment type="caution">
    <text evidence="1">The sequence shown here is derived from an EMBL/GenBank/DDBJ whole genome shotgun (WGS) entry which is preliminary data.</text>
</comment>
<reference evidence="1 2" key="1">
    <citation type="submission" date="2020-08" db="EMBL/GenBank/DDBJ databases">
        <title>Functional genomics of gut bacteria from endangered species of beetles.</title>
        <authorList>
            <person name="Carlos-Shanley C."/>
        </authorList>
    </citation>
    <scope>NUCLEOTIDE SEQUENCE [LARGE SCALE GENOMIC DNA]</scope>
    <source>
        <strain evidence="1 2">S00179</strain>
    </source>
</reference>